<organism evidence="4 5">
    <name type="scientific">Vibrio maritimus</name>
    <dbReference type="NCBI Taxonomy" id="990268"/>
    <lineage>
        <taxon>Bacteria</taxon>
        <taxon>Pseudomonadati</taxon>
        <taxon>Pseudomonadota</taxon>
        <taxon>Gammaproteobacteria</taxon>
        <taxon>Vibrionales</taxon>
        <taxon>Vibrionaceae</taxon>
        <taxon>Vibrio</taxon>
    </lineage>
</organism>
<gene>
    <name evidence="4" type="ORF">JCM19240_4229</name>
</gene>
<name>A0A090T7E8_9VIBR</name>
<dbReference type="SUPFAM" id="SSF52768">
    <property type="entry name" value="Arginase/deacetylase"/>
    <property type="match status" value="1"/>
</dbReference>
<sequence>MREGGAEVVKRLVRPGRKVYVTIDIDGLDGKEVPGTTKPEPGGFDFNAAIDMLKQIAKQNEVVGFDIVELNPHRDLHNMTANTCAQLMLNFVATSLPKNNPKFWF</sequence>
<dbReference type="Gene3D" id="3.40.800.10">
    <property type="entry name" value="Ureohydrolase domain"/>
    <property type="match status" value="1"/>
</dbReference>
<comment type="caution">
    <text evidence="4">The sequence shown here is derived from an EMBL/GenBank/DDBJ whole genome shotgun (WGS) entry which is preliminary data.</text>
</comment>
<evidence type="ECO:0000256" key="1">
    <source>
        <dbReference type="ARBA" id="ARBA00022723"/>
    </source>
</evidence>
<dbReference type="GO" id="GO:0008783">
    <property type="term" value="F:agmatinase activity"/>
    <property type="evidence" value="ECO:0007669"/>
    <property type="project" value="UniProtKB-EC"/>
</dbReference>
<dbReference type="Pfam" id="PF00491">
    <property type="entry name" value="Arginase"/>
    <property type="match status" value="1"/>
</dbReference>
<dbReference type="Proteomes" id="UP000029224">
    <property type="component" value="Unassembled WGS sequence"/>
</dbReference>
<dbReference type="InterPro" id="IPR006035">
    <property type="entry name" value="Ureohydrolase"/>
</dbReference>
<dbReference type="PROSITE" id="PS51409">
    <property type="entry name" value="ARGINASE_2"/>
    <property type="match status" value="1"/>
</dbReference>
<reference evidence="4 5" key="1">
    <citation type="submission" date="2014-09" db="EMBL/GenBank/DDBJ databases">
        <title>Vibrio maritimus JCM 19240. (C210) whole genome shotgun sequence.</title>
        <authorList>
            <person name="Sawabe T."/>
            <person name="Meirelles P."/>
            <person name="Nakanishi M."/>
            <person name="Sayaka M."/>
            <person name="Hattori M."/>
            <person name="Ohkuma M."/>
        </authorList>
    </citation>
    <scope>NUCLEOTIDE SEQUENCE [LARGE SCALE GENOMIC DNA]</scope>
    <source>
        <strain evidence="4 5">JCM 19240</strain>
    </source>
</reference>
<dbReference type="GO" id="GO:0046872">
    <property type="term" value="F:metal ion binding"/>
    <property type="evidence" value="ECO:0007669"/>
    <property type="project" value="UniProtKB-KW"/>
</dbReference>
<keyword evidence="5" id="KW-1185">Reference proteome</keyword>
<evidence type="ECO:0000256" key="2">
    <source>
        <dbReference type="ARBA" id="ARBA00022801"/>
    </source>
</evidence>
<dbReference type="EMBL" id="BBMT01000005">
    <property type="protein sequence ID" value="GAL34679.1"/>
    <property type="molecule type" value="Genomic_DNA"/>
</dbReference>
<evidence type="ECO:0000313" key="4">
    <source>
        <dbReference type="EMBL" id="GAL34679.1"/>
    </source>
</evidence>
<dbReference type="PANTHER" id="PTHR11358">
    <property type="entry name" value="ARGINASE/AGMATINASE"/>
    <property type="match status" value="1"/>
</dbReference>
<keyword evidence="2 4" id="KW-0378">Hydrolase</keyword>
<keyword evidence="1" id="KW-0479">Metal-binding</keyword>
<dbReference type="InterPro" id="IPR023696">
    <property type="entry name" value="Ureohydrolase_dom_sf"/>
</dbReference>
<proteinExistence type="inferred from homology"/>
<reference evidence="4 5" key="2">
    <citation type="submission" date="2014-09" db="EMBL/GenBank/DDBJ databases">
        <authorList>
            <consortium name="NBRP consortium"/>
            <person name="Sawabe T."/>
            <person name="Meirelles P."/>
            <person name="Nakanishi M."/>
            <person name="Sayaka M."/>
            <person name="Hattori M."/>
            <person name="Ohkuma M."/>
        </authorList>
    </citation>
    <scope>NUCLEOTIDE SEQUENCE [LARGE SCALE GENOMIC DNA]</scope>
    <source>
        <strain evidence="4 5">JCM 19240</strain>
    </source>
</reference>
<dbReference type="PANTHER" id="PTHR11358:SF26">
    <property type="entry name" value="GUANIDINO ACID HYDROLASE, MITOCHONDRIAL"/>
    <property type="match status" value="1"/>
</dbReference>
<accession>A0A090T7E8</accession>
<evidence type="ECO:0000256" key="3">
    <source>
        <dbReference type="PROSITE-ProRule" id="PRU00742"/>
    </source>
</evidence>
<dbReference type="AlphaFoldDB" id="A0A090T7E8"/>
<dbReference type="GO" id="GO:0033389">
    <property type="term" value="P:putrescine biosynthetic process from arginine, via agmatine"/>
    <property type="evidence" value="ECO:0007669"/>
    <property type="project" value="TreeGrafter"/>
</dbReference>
<evidence type="ECO:0000313" key="5">
    <source>
        <dbReference type="Proteomes" id="UP000029224"/>
    </source>
</evidence>
<dbReference type="EC" id="3.5.3.11" evidence="4"/>
<protein>
    <submittedName>
        <fullName evidence="4">Agmatinase</fullName>
        <ecNumber evidence="4">3.5.3.11</ecNumber>
    </submittedName>
</protein>
<comment type="similarity">
    <text evidence="3">Belongs to the arginase family.</text>
</comment>